<dbReference type="CDD" id="cd00093">
    <property type="entry name" value="HTH_XRE"/>
    <property type="match status" value="1"/>
</dbReference>
<gene>
    <name evidence="3" type="ORF">R4I43_15315</name>
</gene>
<dbReference type="InterPro" id="IPR010982">
    <property type="entry name" value="Lambda_DNA-bd_dom_sf"/>
</dbReference>
<dbReference type="InterPro" id="IPR043917">
    <property type="entry name" value="DUF5753"/>
</dbReference>
<dbReference type="RefSeq" id="WP_324266278.1">
    <property type="nucleotide sequence ID" value="NZ_JAWLNX010000009.1"/>
</dbReference>
<feature type="domain" description="Formamidopyrimidine-DNA glycosylase catalytic" evidence="2">
    <location>
        <begin position="113"/>
        <end position="235"/>
    </location>
</feature>
<evidence type="ECO:0000259" key="2">
    <source>
        <dbReference type="PROSITE" id="PS51068"/>
    </source>
</evidence>
<keyword evidence="4" id="KW-1185">Reference proteome</keyword>
<dbReference type="PROSITE" id="PS51068">
    <property type="entry name" value="FPG_CAT"/>
    <property type="match status" value="1"/>
</dbReference>
<dbReference type="SMART" id="SM00530">
    <property type="entry name" value="HTH_XRE"/>
    <property type="match status" value="1"/>
</dbReference>
<dbReference type="Pfam" id="PF13560">
    <property type="entry name" value="HTH_31"/>
    <property type="match status" value="1"/>
</dbReference>
<evidence type="ECO:0000259" key="1">
    <source>
        <dbReference type="PROSITE" id="PS50943"/>
    </source>
</evidence>
<evidence type="ECO:0000313" key="3">
    <source>
        <dbReference type="EMBL" id="MEB3368774.1"/>
    </source>
</evidence>
<evidence type="ECO:0000313" key="4">
    <source>
        <dbReference type="Proteomes" id="UP001327093"/>
    </source>
</evidence>
<dbReference type="InterPro" id="IPR012319">
    <property type="entry name" value="FPG_cat"/>
</dbReference>
<dbReference type="Pfam" id="PF19054">
    <property type="entry name" value="DUF5753"/>
    <property type="match status" value="1"/>
</dbReference>
<protein>
    <submittedName>
        <fullName evidence="3">Helix-turn-helix transcriptional regulator</fullName>
    </submittedName>
</protein>
<accession>A0ABU6ABJ7</accession>
<dbReference type="SUPFAM" id="SSF47413">
    <property type="entry name" value="lambda repressor-like DNA-binding domains"/>
    <property type="match status" value="1"/>
</dbReference>
<feature type="domain" description="HTH cro/C1-type" evidence="1">
    <location>
        <begin position="14"/>
        <end position="68"/>
    </location>
</feature>
<dbReference type="InterPro" id="IPR001387">
    <property type="entry name" value="Cro/C1-type_HTH"/>
</dbReference>
<dbReference type="Proteomes" id="UP001327093">
    <property type="component" value="Unassembled WGS sequence"/>
</dbReference>
<dbReference type="EMBL" id="JAWLNX010000009">
    <property type="protein sequence ID" value="MEB3368774.1"/>
    <property type="molecule type" value="Genomic_DNA"/>
</dbReference>
<name>A0ABU6ABJ7_9PSEU</name>
<dbReference type="PROSITE" id="PS50943">
    <property type="entry name" value="HTH_CROC1"/>
    <property type="match status" value="1"/>
</dbReference>
<reference evidence="3 4" key="1">
    <citation type="submission" date="2023-10" db="EMBL/GenBank/DDBJ databases">
        <title>Saccharopolyspora sp. nov., isolated from mangrove soil.</title>
        <authorList>
            <person name="Lu Y."/>
            <person name="Liu W."/>
        </authorList>
    </citation>
    <scope>NUCLEOTIDE SEQUENCE [LARGE SCALE GENOMIC DNA]</scope>
    <source>
        <strain evidence="3 4">S2-29</strain>
    </source>
</reference>
<sequence length="284" mass="31992">MADTPRARALAKELRAARSATGLTARELSRKLGWSEAKVSRLETARRGIHVESVEAILKALKVKGAERERLLKMAREIREPAWWEIGRDIPEQLTALLDAEQRAQRITSVQLNLIPGVLQTREYTREIMTSAELDDVTADERVEIRMKRQEILHQRNAVQLRAFLDEAVFFRPIGGPRIMAEQMRHLLKASEADNVEIRVLPRSIGAHAGMSGAFLLFEFDRSRPVVYIEARRSGAFIDGPDDVGLFLGSVETLETQASDVDASRAIILSYLQKYESEATWTAS</sequence>
<organism evidence="3 4">
    <name type="scientific">Saccharopolyspora mangrovi</name>
    <dbReference type="NCBI Taxonomy" id="3082379"/>
    <lineage>
        <taxon>Bacteria</taxon>
        <taxon>Bacillati</taxon>
        <taxon>Actinomycetota</taxon>
        <taxon>Actinomycetes</taxon>
        <taxon>Pseudonocardiales</taxon>
        <taxon>Pseudonocardiaceae</taxon>
        <taxon>Saccharopolyspora</taxon>
    </lineage>
</organism>
<proteinExistence type="predicted"/>
<dbReference type="Gene3D" id="1.10.260.40">
    <property type="entry name" value="lambda repressor-like DNA-binding domains"/>
    <property type="match status" value="1"/>
</dbReference>
<comment type="caution">
    <text evidence="3">The sequence shown here is derived from an EMBL/GenBank/DDBJ whole genome shotgun (WGS) entry which is preliminary data.</text>
</comment>